<organism evidence="2 3">
    <name type="scientific">Paraclostridium bifermentans</name>
    <name type="common">Clostridium bifermentans</name>
    <dbReference type="NCBI Taxonomy" id="1490"/>
    <lineage>
        <taxon>Bacteria</taxon>
        <taxon>Bacillati</taxon>
        <taxon>Bacillota</taxon>
        <taxon>Clostridia</taxon>
        <taxon>Peptostreptococcales</taxon>
        <taxon>Peptostreptococcaceae</taxon>
        <taxon>Paraclostridium</taxon>
    </lineage>
</organism>
<dbReference type="RefSeq" id="WP_150885817.1">
    <property type="nucleotide sequence ID" value="NZ_CP032452.1"/>
</dbReference>
<evidence type="ECO:0000259" key="1">
    <source>
        <dbReference type="Pfam" id="PF20276"/>
    </source>
</evidence>
<dbReference type="Proteomes" id="UP000326961">
    <property type="component" value="Chromosome"/>
</dbReference>
<evidence type="ECO:0000313" key="2">
    <source>
        <dbReference type="EMBL" id="QEZ67968.1"/>
    </source>
</evidence>
<sequence length="469" mass="55081">MGKAITSNKDQDASSKWSGYNYQGKVALYVVLYLINNPQDIGKEEDENWENYGLEIEGLEDFSILRNNEYISIHQVKAYTSSNYLSNFKNALWGLIGKTIENESINKSCLHTLEEVNELREHNDENKLIITQLETTKKLEDGFRDKYLNEESLIDNALNKLAFYDNHNSYKLCIKLDEINTLIIGELKKYYDENYNEDYKLQENYVNSVLNKLLFLMDVYIYKRHKKEFNVDDLLSFKYIKDNIDTAENLATHEYFLYEIRRHIGESIVSRCDKCDDKDSDTCKLCNLSKYKNENVWIDNKKFVDFLRNINAHIDFDKNAINFEDAQNIASYITGYKTILETIYEYDDYPGIKNSKIIYEKEKQKYMSTTISHLEASRRLKRIEKMEISQSIINNMNNDAELFVDIQGVNGFISYDVNIQSIKTVANQIGKQNISESDETMKGLKAEYDWNNKIIDDLSIIEWEDILEE</sequence>
<accession>A0A5P3X9L3</accession>
<proteinExistence type="predicted"/>
<protein>
    <recommendedName>
        <fullName evidence="1">ABC-three component systems C-terminal domain-containing protein</fullName>
    </recommendedName>
</protein>
<dbReference type="EMBL" id="CP032452">
    <property type="protein sequence ID" value="QEZ67968.1"/>
    <property type="molecule type" value="Genomic_DNA"/>
</dbReference>
<dbReference type="Pfam" id="PF20276">
    <property type="entry name" value="CTD1"/>
    <property type="match status" value="1"/>
</dbReference>
<dbReference type="AlphaFoldDB" id="A0A5P3X9L3"/>
<dbReference type="InterPro" id="IPR046920">
    <property type="entry name" value="ABC-3C_CTD1"/>
</dbReference>
<gene>
    <name evidence="2" type="ORF">D4A35_03095</name>
</gene>
<feature type="domain" description="ABC-three component systems C-terminal" evidence="1">
    <location>
        <begin position="164"/>
        <end position="402"/>
    </location>
</feature>
<evidence type="ECO:0000313" key="3">
    <source>
        <dbReference type="Proteomes" id="UP000326961"/>
    </source>
</evidence>
<reference evidence="2 3" key="1">
    <citation type="submission" date="2018-09" db="EMBL/GenBank/DDBJ databases">
        <title>A clostridial neurotoxin that targets Anopheles mosquitoes.</title>
        <authorList>
            <person name="Contreras E."/>
            <person name="Masuyer G."/>
            <person name="Qureshi N."/>
            <person name="Chawla S."/>
            <person name="Lim H.L."/>
            <person name="Chen J."/>
            <person name="Stenmark P."/>
            <person name="Gill S."/>
        </authorList>
    </citation>
    <scope>NUCLEOTIDE SEQUENCE [LARGE SCALE GENOMIC DNA]</scope>
    <source>
        <strain evidence="2 3">Cbm</strain>
    </source>
</reference>
<name>A0A5P3X9L3_PARBF</name>